<dbReference type="PANTHER" id="PTHR43791:SF48">
    <property type="entry name" value="TRANSPORTER, PUTATIVE (AFU_ORTHOLOGUE AFUA_4G01000)-RELATED"/>
    <property type="match status" value="1"/>
</dbReference>
<accession>A0A6A6G6I4</accession>
<dbReference type="Proteomes" id="UP000799538">
    <property type="component" value="Unassembled WGS sequence"/>
</dbReference>
<evidence type="ECO:0000313" key="7">
    <source>
        <dbReference type="EMBL" id="KAF2221234.1"/>
    </source>
</evidence>
<evidence type="ECO:0000256" key="2">
    <source>
        <dbReference type="ARBA" id="ARBA00022448"/>
    </source>
</evidence>
<evidence type="ECO:0000256" key="1">
    <source>
        <dbReference type="ARBA" id="ARBA00004141"/>
    </source>
</evidence>
<evidence type="ECO:0000313" key="8">
    <source>
        <dbReference type="Proteomes" id="UP000799538"/>
    </source>
</evidence>
<keyword evidence="8" id="KW-1185">Reference proteome</keyword>
<proteinExistence type="predicted"/>
<keyword evidence="3 6" id="KW-0812">Transmembrane</keyword>
<dbReference type="InterPro" id="IPR036259">
    <property type="entry name" value="MFS_trans_sf"/>
</dbReference>
<dbReference type="EMBL" id="ML992511">
    <property type="protein sequence ID" value="KAF2221234.1"/>
    <property type="molecule type" value="Genomic_DNA"/>
</dbReference>
<organism evidence="7 8">
    <name type="scientific">Elsinoe ampelina</name>
    <dbReference type="NCBI Taxonomy" id="302913"/>
    <lineage>
        <taxon>Eukaryota</taxon>
        <taxon>Fungi</taxon>
        <taxon>Dikarya</taxon>
        <taxon>Ascomycota</taxon>
        <taxon>Pezizomycotina</taxon>
        <taxon>Dothideomycetes</taxon>
        <taxon>Dothideomycetidae</taxon>
        <taxon>Myriangiales</taxon>
        <taxon>Elsinoaceae</taxon>
        <taxon>Elsinoe</taxon>
    </lineage>
</organism>
<protein>
    <recommendedName>
        <fullName evidence="9">Major facilitator superfamily domain-containing protein</fullName>
    </recommendedName>
</protein>
<evidence type="ECO:0000256" key="4">
    <source>
        <dbReference type="ARBA" id="ARBA00022989"/>
    </source>
</evidence>
<dbReference type="PANTHER" id="PTHR43791">
    <property type="entry name" value="PERMEASE-RELATED"/>
    <property type="match status" value="1"/>
</dbReference>
<dbReference type="GO" id="GO:0016020">
    <property type="term" value="C:membrane"/>
    <property type="evidence" value="ECO:0007669"/>
    <property type="project" value="UniProtKB-SubCell"/>
</dbReference>
<dbReference type="OrthoDB" id="2985014at2759"/>
<keyword evidence="4 6" id="KW-1133">Transmembrane helix</keyword>
<feature type="transmembrane region" description="Helical" evidence="6">
    <location>
        <begin position="199"/>
        <end position="218"/>
    </location>
</feature>
<dbReference type="AlphaFoldDB" id="A0A6A6G6I4"/>
<comment type="subcellular location">
    <subcellularLocation>
        <location evidence="1">Membrane</location>
        <topology evidence="1">Multi-pass membrane protein</topology>
    </subcellularLocation>
</comment>
<feature type="transmembrane region" description="Helical" evidence="6">
    <location>
        <begin position="107"/>
        <end position="127"/>
    </location>
</feature>
<reference evidence="8" key="1">
    <citation type="journal article" date="2020" name="Stud. Mycol.">
        <title>101 Dothideomycetes genomes: A test case for predicting lifestyles and emergence of pathogens.</title>
        <authorList>
            <person name="Haridas S."/>
            <person name="Albert R."/>
            <person name="Binder M."/>
            <person name="Bloem J."/>
            <person name="LaButti K."/>
            <person name="Salamov A."/>
            <person name="Andreopoulos B."/>
            <person name="Baker S."/>
            <person name="Barry K."/>
            <person name="Bills G."/>
            <person name="Bluhm B."/>
            <person name="Cannon C."/>
            <person name="Castanera R."/>
            <person name="Culley D."/>
            <person name="Daum C."/>
            <person name="Ezra D."/>
            <person name="Gonzalez J."/>
            <person name="Henrissat B."/>
            <person name="Kuo A."/>
            <person name="Liang C."/>
            <person name="Lipzen A."/>
            <person name="Lutzoni F."/>
            <person name="Magnuson J."/>
            <person name="Mondo S."/>
            <person name="Nolan M."/>
            <person name="Ohm R."/>
            <person name="Pangilinan J."/>
            <person name="Park H.-J."/>
            <person name="Ramirez L."/>
            <person name="Alfaro M."/>
            <person name="Sun H."/>
            <person name="Tritt A."/>
            <person name="Yoshinaga Y."/>
            <person name="Zwiers L.-H."/>
            <person name="Turgeon B."/>
            <person name="Goodwin S."/>
            <person name="Spatafora J."/>
            <person name="Crous P."/>
            <person name="Grigoriev I."/>
        </authorList>
    </citation>
    <scope>NUCLEOTIDE SEQUENCE [LARGE SCALE GENOMIC DNA]</scope>
    <source>
        <strain evidence="8">CECT 20119</strain>
    </source>
</reference>
<gene>
    <name evidence="7" type="ORF">BDZ85DRAFT_203042</name>
</gene>
<dbReference type="SUPFAM" id="SSF103473">
    <property type="entry name" value="MFS general substrate transporter"/>
    <property type="match status" value="1"/>
</dbReference>
<feature type="transmembrane region" description="Helical" evidence="6">
    <location>
        <begin position="35"/>
        <end position="59"/>
    </location>
</feature>
<feature type="transmembrane region" description="Helical" evidence="6">
    <location>
        <begin position="79"/>
        <end position="100"/>
    </location>
</feature>
<evidence type="ECO:0000256" key="5">
    <source>
        <dbReference type="ARBA" id="ARBA00023136"/>
    </source>
</evidence>
<evidence type="ECO:0000256" key="6">
    <source>
        <dbReference type="SAM" id="Phobius"/>
    </source>
</evidence>
<evidence type="ECO:0008006" key="9">
    <source>
        <dbReference type="Google" id="ProtNLM"/>
    </source>
</evidence>
<name>A0A6A6G6I4_9PEZI</name>
<dbReference type="GO" id="GO:0022857">
    <property type="term" value="F:transmembrane transporter activity"/>
    <property type="evidence" value="ECO:0007669"/>
    <property type="project" value="TreeGrafter"/>
</dbReference>
<keyword evidence="5 6" id="KW-0472">Membrane</keyword>
<keyword evidence="2" id="KW-0813">Transport</keyword>
<evidence type="ECO:0000256" key="3">
    <source>
        <dbReference type="ARBA" id="ARBA00022692"/>
    </source>
</evidence>
<sequence length="260" mass="28688">MAEEKTTAINRIKSERLAVTSVVDKMNIQKLKKGMLSPITMGTVSLFLLNNVKVLRISFFLPTIVRTVYPGRTTIQQHLLTAPPYIIGTFFVLFVFIVSWRIDRGQIFLILAAPTVLIGYAVFLGTMSAQARYGAIFIKCSSAFTLGSIANANVSANVISDTSRAIAMETNVMFGNVGGLNTTWTHLATDAAGYHIRNGINIACCAVIMVIGTVMLFSMKADSKKRDRVSGPEAEEKVTGMTMQEVQDLDWKHPSFRWRP</sequence>